<gene>
    <name evidence="7" type="ORF">LZC94_41380</name>
</gene>
<evidence type="ECO:0000313" key="8">
    <source>
        <dbReference type="Proteomes" id="UP001370348"/>
    </source>
</evidence>
<dbReference type="InterPro" id="IPR040097">
    <property type="entry name" value="FAAL/FAAC"/>
</dbReference>
<evidence type="ECO:0000256" key="2">
    <source>
        <dbReference type="ARBA" id="ARBA00022598"/>
    </source>
</evidence>
<dbReference type="Gene3D" id="3.30.300.30">
    <property type="match status" value="1"/>
</dbReference>
<dbReference type="InterPro" id="IPR025110">
    <property type="entry name" value="AMP-bd_C"/>
</dbReference>
<feature type="domain" description="AMP-dependent synthetase/ligase" evidence="5">
    <location>
        <begin position="13"/>
        <end position="413"/>
    </location>
</feature>
<dbReference type="RefSeq" id="WP_394823885.1">
    <property type="nucleotide sequence ID" value="NZ_CP089984.1"/>
</dbReference>
<dbReference type="Pfam" id="PF23024">
    <property type="entry name" value="AMP-dom_DIP2-like"/>
    <property type="match status" value="1"/>
</dbReference>
<reference evidence="7 8" key="1">
    <citation type="submission" date="2021-12" db="EMBL/GenBank/DDBJ databases">
        <title>Discovery of the Pendulisporaceae a myxobacterial family with distinct sporulation behavior and unique specialized metabolism.</title>
        <authorList>
            <person name="Garcia R."/>
            <person name="Popoff A."/>
            <person name="Bader C.D."/>
            <person name="Loehr J."/>
            <person name="Walesch S."/>
            <person name="Walt C."/>
            <person name="Boldt J."/>
            <person name="Bunk B."/>
            <person name="Haeckl F.J.F.P.J."/>
            <person name="Gunesch A.P."/>
            <person name="Birkelbach J."/>
            <person name="Nuebel U."/>
            <person name="Pietschmann T."/>
            <person name="Bach T."/>
            <person name="Mueller R."/>
        </authorList>
    </citation>
    <scope>NUCLEOTIDE SEQUENCE [LARGE SCALE GENOMIC DNA]</scope>
    <source>
        <strain evidence="7 8">MSr11954</strain>
    </source>
</reference>
<dbReference type="SUPFAM" id="SSF56801">
    <property type="entry name" value="Acetyl-CoA synthetase-like"/>
    <property type="match status" value="1"/>
</dbReference>
<keyword evidence="8" id="KW-1185">Reference proteome</keyword>
<dbReference type="InterPro" id="IPR045851">
    <property type="entry name" value="AMP-bd_C_sf"/>
</dbReference>
<protein>
    <submittedName>
        <fullName evidence="7">Fatty acyl-AMP ligase</fullName>
    </submittedName>
</protein>
<evidence type="ECO:0000256" key="1">
    <source>
        <dbReference type="ARBA" id="ARBA00006432"/>
    </source>
</evidence>
<dbReference type="GO" id="GO:0016874">
    <property type="term" value="F:ligase activity"/>
    <property type="evidence" value="ECO:0007669"/>
    <property type="project" value="UniProtKB-KW"/>
</dbReference>
<dbReference type="InterPro" id="IPR020845">
    <property type="entry name" value="AMP-binding_CS"/>
</dbReference>
<proteinExistence type="inferred from homology"/>
<accession>A0ABZ2LYS6</accession>
<name>A0ABZ2LYS6_9BACT</name>
<dbReference type="Pfam" id="PF00501">
    <property type="entry name" value="AMP-binding"/>
    <property type="match status" value="1"/>
</dbReference>
<dbReference type="PANTHER" id="PTHR22754:SF32">
    <property type="entry name" value="DISCO-INTERACTING PROTEIN 2"/>
    <property type="match status" value="1"/>
</dbReference>
<dbReference type="Gene3D" id="3.40.50.12780">
    <property type="entry name" value="N-terminal domain of ligase-like"/>
    <property type="match status" value="1"/>
</dbReference>
<feature type="domain" description="AMP-binding enzyme C-terminal" evidence="6">
    <location>
        <begin position="456"/>
        <end position="567"/>
    </location>
</feature>
<keyword evidence="4" id="KW-0443">Lipid metabolism</keyword>
<dbReference type="PROSITE" id="PS00455">
    <property type="entry name" value="AMP_BINDING"/>
    <property type="match status" value="1"/>
</dbReference>
<comment type="similarity">
    <text evidence="1">Belongs to the ATP-dependent AMP-binding enzyme family.</text>
</comment>
<dbReference type="PANTHER" id="PTHR22754">
    <property type="entry name" value="DISCO-INTERACTING PROTEIN 2 DIP2 -RELATED"/>
    <property type="match status" value="1"/>
</dbReference>
<evidence type="ECO:0000313" key="7">
    <source>
        <dbReference type="EMBL" id="WXB14265.1"/>
    </source>
</evidence>
<dbReference type="Proteomes" id="UP001370348">
    <property type="component" value="Chromosome"/>
</dbReference>
<dbReference type="CDD" id="cd05931">
    <property type="entry name" value="FAAL"/>
    <property type="match status" value="1"/>
</dbReference>
<dbReference type="InterPro" id="IPR042099">
    <property type="entry name" value="ANL_N_sf"/>
</dbReference>
<sequence length="570" mass="61000">MCRPIAEIVGQRAAIQGGALALTYLHDGENDAESWTYAQLWQAVSRVAADLSARGAAGKRAVLLYEPGLEYIAAFLGTMASGAIAVPAYPPASKRMAERLRGVIQDCSPDFVLTSAAFAAVFQGQLPDVTHASWIATDALPQASFDGVTADRDALTMLQYTSGSTGSPKGVMLSHANIVANCAAVYEWLGPDPHRRGCIWLPPYHDMGLLGGILQPLFAGFPLVFLSPMHFVQKPVRWLQAISQHRITLSGGPNFAYQMCASDIPDEELEGLDLSCWKEAFCGAEPVRPDTLTAFCKRFEPSGFSVRAVNPCYGLAESTLIVSGKPPGQNPIYRRFDRERLEAGAAVDCDARGEHDEAAETDGSKEAIGLTSCGVVTSGYDLRIVDPAAGTELGQGQIGEIWVSGPSVAHGYWARPEETQRVFGCQLPGAKGPFLDTGDRGFLQDGQLYVTGRSKDLIIIAGKNHYSEDIEHTVESAHGSIYRGGAVAFSVEAGSEEAVIILAEVRVQRDRRDIGAIAQTIIAQVTQVHGVAPKEVVLCRRGSIARTTSGKVRRAASRALYLAGGLQQVA</sequence>
<keyword evidence="2 7" id="KW-0436">Ligase</keyword>
<dbReference type="EMBL" id="CP089984">
    <property type="protein sequence ID" value="WXB14265.1"/>
    <property type="molecule type" value="Genomic_DNA"/>
</dbReference>
<evidence type="ECO:0000256" key="4">
    <source>
        <dbReference type="ARBA" id="ARBA00023098"/>
    </source>
</evidence>
<evidence type="ECO:0000259" key="5">
    <source>
        <dbReference type="Pfam" id="PF00501"/>
    </source>
</evidence>
<organism evidence="7 8">
    <name type="scientific">Pendulispora albinea</name>
    <dbReference type="NCBI Taxonomy" id="2741071"/>
    <lineage>
        <taxon>Bacteria</taxon>
        <taxon>Pseudomonadati</taxon>
        <taxon>Myxococcota</taxon>
        <taxon>Myxococcia</taxon>
        <taxon>Myxococcales</taxon>
        <taxon>Sorangiineae</taxon>
        <taxon>Pendulisporaceae</taxon>
        <taxon>Pendulispora</taxon>
    </lineage>
</organism>
<dbReference type="InterPro" id="IPR000873">
    <property type="entry name" value="AMP-dep_synth/lig_dom"/>
</dbReference>
<evidence type="ECO:0000259" key="6">
    <source>
        <dbReference type="Pfam" id="PF23024"/>
    </source>
</evidence>
<keyword evidence="3" id="KW-0276">Fatty acid metabolism</keyword>
<evidence type="ECO:0000256" key="3">
    <source>
        <dbReference type="ARBA" id="ARBA00022832"/>
    </source>
</evidence>